<dbReference type="PROSITE" id="PS00470">
    <property type="entry name" value="IDH_IMDH"/>
    <property type="match status" value="1"/>
</dbReference>
<dbReference type="Gene3D" id="3.40.718.10">
    <property type="entry name" value="Isopropylmalate Dehydrogenase"/>
    <property type="match status" value="1"/>
</dbReference>
<evidence type="ECO:0000256" key="6">
    <source>
        <dbReference type="ARBA" id="ARBA00022857"/>
    </source>
</evidence>
<gene>
    <name evidence="11" type="ORF">JOE66_001058</name>
</gene>
<comment type="caution">
    <text evidence="11">The sequence shown here is derived from an EMBL/GenBank/DDBJ whole genome shotgun (WGS) entry which is preliminary data.</text>
</comment>
<keyword evidence="3 9" id="KW-0816">Tricarboxylic acid cycle</keyword>
<evidence type="ECO:0000256" key="7">
    <source>
        <dbReference type="ARBA" id="ARBA00023002"/>
    </source>
</evidence>
<comment type="catalytic activity">
    <reaction evidence="9">
        <text>D-threo-isocitrate + NADP(+) = 2-oxoglutarate + CO2 + NADPH</text>
        <dbReference type="Rhea" id="RHEA:19629"/>
        <dbReference type="ChEBI" id="CHEBI:15562"/>
        <dbReference type="ChEBI" id="CHEBI:16526"/>
        <dbReference type="ChEBI" id="CHEBI:16810"/>
        <dbReference type="ChEBI" id="CHEBI:57783"/>
        <dbReference type="ChEBI" id="CHEBI:58349"/>
        <dbReference type="EC" id="1.1.1.42"/>
    </reaction>
</comment>
<keyword evidence="5 9" id="KW-0460">Magnesium</keyword>
<sequence length="406" mass="45068">MSKIHVEGTVVELDGDEMTRIIWQSIKDTLIYPYLDINLEYYDLGIEHRDETNDQVTIDAAHAIQKHGVGVKCATITPDEARVEEFGLKKMWKSPNGTIRNILGGTIFREPIIISNIPRLVPGWNKPIIVGRHAFGDQYKATDFRFEGKGTLTISFQPEEGSDAEAQSFEVFQSPGSGVAMAMYNLDDSIRDFARASLSYGLNRKYPVYLSTKNTILKAYDGRFKDLFQEVFDEEFAAAFAEAGITYEHRLIDDMVAAALKWEGGYVWAAKNYDGDVQSDTVAQGFGSLGLMTSVLFTPDGKTVEAEAAHGTVTRHYRQHQAGKPTSTNPIASIYAWTRGLAHRGKLDSNAELIAFADTLEDVVIKTVESGAMTKDLALLVGPEQPYQTTEEFLATLTENLKTRLA</sequence>
<evidence type="ECO:0000313" key="11">
    <source>
        <dbReference type="EMBL" id="MBM7471424.1"/>
    </source>
</evidence>
<comment type="similarity">
    <text evidence="2 9">Belongs to the isocitrate and isopropylmalate dehydrogenases family.</text>
</comment>
<dbReference type="GO" id="GO:0004450">
    <property type="term" value="F:isocitrate dehydrogenase (NADP+) activity"/>
    <property type="evidence" value="ECO:0007669"/>
    <property type="project" value="UniProtKB-EC"/>
</dbReference>
<evidence type="ECO:0000259" key="10">
    <source>
        <dbReference type="SMART" id="SM01329"/>
    </source>
</evidence>
<evidence type="ECO:0000256" key="4">
    <source>
        <dbReference type="ARBA" id="ARBA00022723"/>
    </source>
</evidence>
<evidence type="ECO:0000313" key="12">
    <source>
        <dbReference type="Proteomes" id="UP000776164"/>
    </source>
</evidence>
<dbReference type="Pfam" id="PF00180">
    <property type="entry name" value="Iso_dh"/>
    <property type="match status" value="1"/>
</dbReference>
<dbReference type="SUPFAM" id="SSF53659">
    <property type="entry name" value="Isocitrate/Isopropylmalate dehydrogenase-like"/>
    <property type="match status" value="1"/>
</dbReference>
<feature type="domain" description="Isopropylmalate dehydrogenase-like" evidence="10">
    <location>
        <begin position="9"/>
        <end position="397"/>
    </location>
</feature>
<dbReference type="NCBIfam" id="TIGR00127">
    <property type="entry name" value="nadp_idh_euk"/>
    <property type="match status" value="1"/>
</dbReference>
<evidence type="ECO:0000256" key="8">
    <source>
        <dbReference type="ARBA" id="ARBA00023211"/>
    </source>
</evidence>
<comment type="cofactor">
    <cofactor evidence="9">
        <name>Mg(2+)</name>
        <dbReference type="ChEBI" id="CHEBI:18420"/>
    </cofactor>
    <cofactor evidence="9">
        <name>Mn(2+)</name>
        <dbReference type="ChEBI" id="CHEBI:29035"/>
    </cofactor>
    <text evidence="9">Binds 1 Mg(2+) or Mn(2+) ion per subunit.</text>
</comment>
<keyword evidence="6 9" id="KW-0521">NADP</keyword>
<accession>A0ABS2L334</accession>
<dbReference type="RefSeq" id="WP_205107408.1">
    <property type="nucleotide sequence ID" value="NZ_BAAAHT010000013.1"/>
</dbReference>
<name>A0ABS2L334_9MICO</name>
<proteinExistence type="inferred from homology"/>
<dbReference type="PANTHER" id="PTHR11822:SF21">
    <property type="entry name" value="ISOCITRATE DEHYDROGENASE [NADP], MITOCHONDRIAL"/>
    <property type="match status" value="1"/>
</dbReference>
<dbReference type="PIRSF" id="PIRSF000108">
    <property type="entry name" value="IDH_NADP"/>
    <property type="match status" value="1"/>
</dbReference>
<dbReference type="EMBL" id="JAFBBU010000001">
    <property type="protein sequence ID" value="MBM7471424.1"/>
    <property type="molecule type" value="Genomic_DNA"/>
</dbReference>
<keyword evidence="12" id="KW-1185">Reference proteome</keyword>
<dbReference type="SMART" id="SM01329">
    <property type="entry name" value="Iso_dh"/>
    <property type="match status" value="1"/>
</dbReference>
<dbReference type="EC" id="1.1.1.42" evidence="9"/>
<comment type="cofactor">
    <cofactor evidence="1">
        <name>Mn(2+)</name>
        <dbReference type="ChEBI" id="CHEBI:29035"/>
    </cofactor>
</comment>
<dbReference type="Proteomes" id="UP000776164">
    <property type="component" value="Unassembled WGS sequence"/>
</dbReference>
<reference evidence="11 12" key="1">
    <citation type="submission" date="2021-01" db="EMBL/GenBank/DDBJ databases">
        <title>Sequencing the genomes of 1000 actinobacteria strains.</title>
        <authorList>
            <person name="Klenk H.-P."/>
        </authorList>
    </citation>
    <scope>NUCLEOTIDE SEQUENCE [LARGE SCALE GENOMIC DNA]</scope>
    <source>
        <strain evidence="11 12">DSM 13057</strain>
    </source>
</reference>
<evidence type="ECO:0000256" key="1">
    <source>
        <dbReference type="ARBA" id="ARBA00001936"/>
    </source>
</evidence>
<evidence type="ECO:0000256" key="9">
    <source>
        <dbReference type="PIRNR" id="PIRNR000108"/>
    </source>
</evidence>
<keyword evidence="7 9" id="KW-0560">Oxidoreductase</keyword>
<evidence type="ECO:0000256" key="2">
    <source>
        <dbReference type="ARBA" id="ARBA00007769"/>
    </source>
</evidence>
<keyword evidence="4 9" id="KW-0479">Metal-binding</keyword>
<dbReference type="InterPro" id="IPR004790">
    <property type="entry name" value="Isocitrate_DH_NADP"/>
</dbReference>
<evidence type="ECO:0000256" key="5">
    <source>
        <dbReference type="ARBA" id="ARBA00022842"/>
    </source>
</evidence>
<dbReference type="NCBIfam" id="NF006156">
    <property type="entry name" value="PRK08299.1"/>
    <property type="match status" value="1"/>
</dbReference>
<dbReference type="InterPro" id="IPR024084">
    <property type="entry name" value="IsoPropMal-DH-like_dom"/>
</dbReference>
<dbReference type="PANTHER" id="PTHR11822">
    <property type="entry name" value="NADP-SPECIFIC ISOCITRATE DEHYDROGENASE"/>
    <property type="match status" value="1"/>
</dbReference>
<evidence type="ECO:0000256" key="3">
    <source>
        <dbReference type="ARBA" id="ARBA00022532"/>
    </source>
</evidence>
<keyword evidence="8 9" id="KW-0464">Manganese</keyword>
<dbReference type="InterPro" id="IPR019818">
    <property type="entry name" value="IsoCit/isopropylmalate_DH_CS"/>
</dbReference>
<organism evidence="11 12">
    <name type="scientific">Subtercola frigoramans</name>
    <dbReference type="NCBI Taxonomy" id="120298"/>
    <lineage>
        <taxon>Bacteria</taxon>
        <taxon>Bacillati</taxon>
        <taxon>Actinomycetota</taxon>
        <taxon>Actinomycetes</taxon>
        <taxon>Micrococcales</taxon>
        <taxon>Microbacteriaceae</taxon>
        <taxon>Subtercola</taxon>
    </lineage>
</organism>
<protein>
    <recommendedName>
        <fullName evidence="9">Isocitrate dehydrogenase [NADP]</fullName>
        <ecNumber evidence="9">1.1.1.42</ecNumber>
    </recommendedName>
</protein>